<dbReference type="NCBIfam" id="NF008527">
    <property type="entry name" value="PRK11463.1-1"/>
    <property type="match status" value="1"/>
</dbReference>
<proteinExistence type="predicted"/>
<organism evidence="3 4">
    <name type="scientific">Streptomyces hainanensis</name>
    <dbReference type="NCBI Taxonomy" id="402648"/>
    <lineage>
        <taxon>Bacteria</taxon>
        <taxon>Bacillati</taxon>
        <taxon>Actinomycetota</taxon>
        <taxon>Actinomycetes</taxon>
        <taxon>Kitasatosporales</taxon>
        <taxon>Streptomycetaceae</taxon>
        <taxon>Streptomyces</taxon>
    </lineage>
</organism>
<evidence type="ECO:0000313" key="4">
    <source>
        <dbReference type="Proteomes" id="UP000295345"/>
    </source>
</evidence>
<dbReference type="NCBIfam" id="NF008528">
    <property type="entry name" value="PRK11463.1-2"/>
    <property type="match status" value="1"/>
</dbReference>
<dbReference type="InterPro" id="IPR007313">
    <property type="entry name" value="FxsA"/>
</dbReference>
<dbReference type="RefSeq" id="WP_132818428.1">
    <property type="nucleotide sequence ID" value="NZ_SMKI01000131.1"/>
</dbReference>
<feature type="region of interest" description="Disordered" evidence="1">
    <location>
        <begin position="163"/>
        <end position="203"/>
    </location>
</feature>
<keyword evidence="2" id="KW-1133">Transmembrane helix</keyword>
<dbReference type="Proteomes" id="UP000295345">
    <property type="component" value="Unassembled WGS sequence"/>
</dbReference>
<comment type="caution">
    <text evidence="3">The sequence shown here is derived from an EMBL/GenBank/DDBJ whole genome shotgun (WGS) entry which is preliminary data.</text>
</comment>
<reference evidence="3 4" key="1">
    <citation type="submission" date="2019-03" db="EMBL/GenBank/DDBJ databases">
        <title>Draft genome sequences of novel Actinobacteria.</title>
        <authorList>
            <person name="Sahin N."/>
            <person name="Ay H."/>
            <person name="Saygin H."/>
        </authorList>
    </citation>
    <scope>NUCLEOTIDE SEQUENCE [LARGE SCALE GENOMIC DNA]</scope>
    <source>
        <strain evidence="3 4">DSM 41900</strain>
    </source>
</reference>
<evidence type="ECO:0000256" key="1">
    <source>
        <dbReference type="SAM" id="MobiDB-lite"/>
    </source>
</evidence>
<dbReference type="Pfam" id="PF04186">
    <property type="entry name" value="FxsA"/>
    <property type="match status" value="1"/>
</dbReference>
<feature type="transmembrane region" description="Helical" evidence="2">
    <location>
        <begin position="26"/>
        <end position="48"/>
    </location>
</feature>
<dbReference type="PANTHER" id="PTHR35335">
    <property type="entry name" value="UPF0716 PROTEIN FXSA"/>
    <property type="match status" value="1"/>
</dbReference>
<protein>
    <submittedName>
        <fullName evidence="3">FxsA family protein</fullName>
    </submittedName>
</protein>
<keyword evidence="4" id="KW-1185">Reference proteome</keyword>
<gene>
    <name evidence="3" type="ORF">E1283_14440</name>
</gene>
<accession>A0A4R4TIJ5</accession>
<evidence type="ECO:0000313" key="3">
    <source>
        <dbReference type="EMBL" id="TDC74823.1"/>
    </source>
</evidence>
<feature type="transmembrane region" description="Helical" evidence="2">
    <location>
        <begin position="54"/>
        <end position="72"/>
    </location>
</feature>
<sequence>MSIGRPNPYGNQGATSVRPVRRRRRALPLLPLAVAAWALLEIYLLILLGDMTSGFVVFLVLLGGLLLGGVVIKRAGSRAWQRLAASLRPEGAPADDRGGNGLTMLGGLLLMVPGLLSDLVGLLCLFPPTAALLRKGGARYLRRRGGPLGEAYREARVARDRMRMRRPDGRVVSGEVVSEEDEGREDDRDRGDRASGERDRGND</sequence>
<evidence type="ECO:0000256" key="2">
    <source>
        <dbReference type="SAM" id="Phobius"/>
    </source>
</evidence>
<dbReference type="GO" id="GO:0016020">
    <property type="term" value="C:membrane"/>
    <property type="evidence" value="ECO:0007669"/>
    <property type="project" value="InterPro"/>
</dbReference>
<dbReference type="AlphaFoldDB" id="A0A4R4TIJ5"/>
<name>A0A4R4TIJ5_9ACTN</name>
<dbReference type="PANTHER" id="PTHR35335:SF1">
    <property type="entry name" value="UPF0716 PROTEIN FXSA"/>
    <property type="match status" value="1"/>
</dbReference>
<keyword evidence="2" id="KW-0812">Transmembrane</keyword>
<dbReference type="EMBL" id="SMKI01000131">
    <property type="protein sequence ID" value="TDC74823.1"/>
    <property type="molecule type" value="Genomic_DNA"/>
</dbReference>
<keyword evidence="2" id="KW-0472">Membrane</keyword>
<feature type="compositionally biased region" description="Basic and acidic residues" evidence="1">
    <location>
        <begin position="185"/>
        <end position="203"/>
    </location>
</feature>